<dbReference type="GO" id="GO:0022625">
    <property type="term" value="C:cytosolic large ribosomal subunit"/>
    <property type="evidence" value="ECO:0007669"/>
    <property type="project" value="TreeGrafter"/>
</dbReference>
<dbReference type="SUPFAM" id="SSF52080">
    <property type="entry name" value="Ribosomal proteins L15p and L18e"/>
    <property type="match status" value="1"/>
</dbReference>
<dbReference type="GO" id="GO:0003723">
    <property type="term" value="F:RNA binding"/>
    <property type="evidence" value="ECO:0007669"/>
    <property type="project" value="TreeGrafter"/>
</dbReference>
<name>A0A059EWK5_9MICR</name>
<comment type="similarity">
    <text evidence="1">Belongs to the eukaryotic ribosomal protein eL18 family.</text>
</comment>
<dbReference type="AlphaFoldDB" id="A0A059EWK5"/>
<keyword evidence="6" id="KW-1185">Reference proteome</keyword>
<dbReference type="Pfam" id="PF17135">
    <property type="entry name" value="Ribosomal_L18"/>
    <property type="match status" value="1"/>
</dbReference>
<reference evidence="5 6" key="2">
    <citation type="submission" date="2014-03" db="EMBL/GenBank/DDBJ databases">
        <title>The Genome Sequence of Anncaliia algerae insect isolate PRA339.</title>
        <authorList>
            <consortium name="The Broad Institute Genome Sequencing Platform"/>
            <consortium name="The Broad Institute Genome Sequencing Center for Infectious Disease"/>
            <person name="Cuomo C."/>
            <person name="Becnel J."/>
            <person name="Sanscrainte N."/>
            <person name="Walker B."/>
            <person name="Young S.K."/>
            <person name="Zeng Q."/>
            <person name="Gargeya S."/>
            <person name="Fitzgerald M."/>
            <person name="Haas B."/>
            <person name="Abouelleil A."/>
            <person name="Alvarado L."/>
            <person name="Arachchi H.M."/>
            <person name="Berlin A.M."/>
            <person name="Chapman S.B."/>
            <person name="Dewar J."/>
            <person name="Goldberg J."/>
            <person name="Griggs A."/>
            <person name="Gujja S."/>
            <person name="Hansen M."/>
            <person name="Howarth C."/>
            <person name="Imamovic A."/>
            <person name="Larimer J."/>
            <person name="McCowan C."/>
            <person name="Murphy C."/>
            <person name="Neiman D."/>
            <person name="Pearson M."/>
            <person name="Priest M."/>
            <person name="Roberts A."/>
            <person name="Saif S."/>
            <person name="Shea T."/>
            <person name="Sisk P."/>
            <person name="Sykes S."/>
            <person name="Wortman J."/>
            <person name="Nusbaum C."/>
            <person name="Birren B."/>
        </authorList>
    </citation>
    <scope>NUCLEOTIDE SEQUENCE [LARGE SCALE GENOMIC DNA]</scope>
    <source>
        <strain evidence="5 6">PRA339</strain>
    </source>
</reference>
<evidence type="ECO:0000256" key="3">
    <source>
        <dbReference type="ARBA" id="ARBA00023274"/>
    </source>
</evidence>
<dbReference type="GO" id="GO:0003735">
    <property type="term" value="F:structural constituent of ribosome"/>
    <property type="evidence" value="ECO:0007669"/>
    <property type="project" value="InterPro"/>
</dbReference>
<sequence>MAKIEMKGIINKSRTKFVSRNVYHQSLINLYTRISKHTTNATVQRIAARLRMSNNARHPVNLRKIAEENEKNPESIHVIVAKVLDDETLFVIPKMRISCLQISNSAKAKIEKFGGEVYTLDQIFEISEKLENVNLIKGDMTARKCYKYFGACGIPGSKTYPKSANKGKNREKRLNK</sequence>
<reference evidence="6" key="1">
    <citation type="submission" date="2013-02" db="EMBL/GenBank/DDBJ databases">
        <authorList>
            <consortium name="The Broad Institute Genome Sequencing Platform"/>
            <person name="Cuomo C."/>
            <person name="Becnel J."/>
            <person name="Sanscrainte N."/>
            <person name="Walker B."/>
            <person name="Young S.K."/>
            <person name="Zeng Q."/>
            <person name="Gargeya S."/>
            <person name="Fitzgerald M."/>
            <person name="Haas B."/>
            <person name="Abouelleil A."/>
            <person name="Alvarado L."/>
            <person name="Arachchi H.M."/>
            <person name="Berlin A.M."/>
            <person name="Chapman S.B."/>
            <person name="Dewar J."/>
            <person name="Goldberg J."/>
            <person name="Griggs A."/>
            <person name="Gujja S."/>
            <person name="Hansen M."/>
            <person name="Howarth C."/>
            <person name="Imamovic A."/>
            <person name="Larimer J."/>
            <person name="McCowan C."/>
            <person name="Murphy C."/>
            <person name="Neiman D."/>
            <person name="Pearson M."/>
            <person name="Priest M."/>
            <person name="Roberts A."/>
            <person name="Saif S."/>
            <person name="Shea T."/>
            <person name="Sisk P."/>
            <person name="Sykes S."/>
            <person name="Wortman J."/>
            <person name="Nusbaum C."/>
            <person name="Birren B."/>
        </authorList>
    </citation>
    <scope>NUCLEOTIDE SEQUENCE [LARGE SCALE GENOMIC DNA]</scope>
    <source>
        <strain evidence="6">PRA339</strain>
    </source>
</reference>
<dbReference type="InterPro" id="IPR021131">
    <property type="entry name" value="Ribosomal_uL15/eL18"/>
</dbReference>
<dbReference type="PANTHER" id="PTHR10934:SF2">
    <property type="entry name" value="LARGE RIBOSOMAL SUBUNIT PROTEIN EL18"/>
    <property type="match status" value="1"/>
</dbReference>
<dbReference type="GO" id="GO:0006412">
    <property type="term" value="P:translation"/>
    <property type="evidence" value="ECO:0007669"/>
    <property type="project" value="InterPro"/>
</dbReference>
<dbReference type="HOGENOM" id="CLU_080024_2_0_1"/>
<evidence type="ECO:0000313" key="5">
    <source>
        <dbReference type="EMBL" id="KCZ79076.1"/>
    </source>
</evidence>
<dbReference type="Proteomes" id="UP000030655">
    <property type="component" value="Unassembled WGS sequence"/>
</dbReference>
<protein>
    <recommendedName>
        <fullName evidence="4">Large ribosomal subunit protein uL15/eL18 domain-containing protein</fullName>
    </recommendedName>
</protein>
<evidence type="ECO:0000259" key="4">
    <source>
        <dbReference type="Pfam" id="PF17135"/>
    </source>
</evidence>
<evidence type="ECO:0000313" key="6">
    <source>
        <dbReference type="Proteomes" id="UP000030655"/>
    </source>
</evidence>
<dbReference type="InterPro" id="IPR036227">
    <property type="entry name" value="Ribosomal_uL15/eL18_sf"/>
</dbReference>
<organism evidence="5 6">
    <name type="scientific">Anncaliia algerae PRA339</name>
    <dbReference type="NCBI Taxonomy" id="1288291"/>
    <lineage>
        <taxon>Eukaryota</taxon>
        <taxon>Fungi</taxon>
        <taxon>Fungi incertae sedis</taxon>
        <taxon>Microsporidia</taxon>
        <taxon>Tubulinosematoidea</taxon>
        <taxon>Tubulinosematidae</taxon>
        <taxon>Anncaliia</taxon>
    </lineage>
</organism>
<evidence type="ECO:0000256" key="1">
    <source>
        <dbReference type="ARBA" id="ARBA00006815"/>
    </source>
</evidence>
<dbReference type="OrthoDB" id="6353017at2759"/>
<dbReference type="Gene3D" id="3.100.10.10">
    <property type="match status" value="1"/>
</dbReference>
<feature type="domain" description="Large ribosomal subunit protein uL15/eL18" evidence="4">
    <location>
        <begin position="11"/>
        <end position="172"/>
    </location>
</feature>
<dbReference type="InterPro" id="IPR000039">
    <property type="entry name" value="Ribosomal_eL18"/>
</dbReference>
<evidence type="ECO:0000256" key="2">
    <source>
        <dbReference type="ARBA" id="ARBA00022980"/>
    </source>
</evidence>
<dbReference type="VEuPathDB" id="MicrosporidiaDB:H312_03541"/>
<accession>A0A059EWK5</accession>
<dbReference type="STRING" id="1288291.A0A059EWK5"/>
<dbReference type="PANTHER" id="PTHR10934">
    <property type="entry name" value="60S RIBOSOMAL PROTEIN L18"/>
    <property type="match status" value="1"/>
</dbReference>
<gene>
    <name evidence="5" type="ORF">H312_03541</name>
</gene>
<keyword evidence="3" id="KW-0687">Ribonucleoprotein</keyword>
<keyword evidence="2" id="KW-0689">Ribosomal protein</keyword>
<proteinExistence type="inferred from homology"/>
<dbReference type="EMBL" id="KK365392">
    <property type="protein sequence ID" value="KCZ79076.1"/>
    <property type="molecule type" value="Genomic_DNA"/>
</dbReference>